<gene>
    <name evidence="2" type="ORF">GCM10022403_064580</name>
</gene>
<name>A0ABP7IMU4_9ACTN</name>
<dbReference type="Proteomes" id="UP001501009">
    <property type="component" value="Unassembled WGS sequence"/>
</dbReference>
<protein>
    <recommendedName>
        <fullName evidence="4">Transposase</fullName>
    </recommendedName>
</protein>
<proteinExistence type="predicted"/>
<comment type="caution">
    <text evidence="2">The sequence shown here is derived from an EMBL/GenBank/DDBJ whole genome shotgun (WGS) entry which is preliminary data.</text>
</comment>
<evidence type="ECO:0000313" key="3">
    <source>
        <dbReference type="Proteomes" id="UP001501009"/>
    </source>
</evidence>
<sequence length="60" mass="6911">MPPWERCAQVARGPGWFTSASRSEEGVMNRQIRVRVSRRPATPRDTTIDRRTPSGRILPY</sequence>
<evidence type="ECO:0000313" key="2">
    <source>
        <dbReference type="EMBL" id="GAA3822156.1"/>
    </source>
</evidence>
<keyword evidence="3" id="KW-1185">Reference proteome</keyword>
<evidence type="ECO:0000256" key="1">
    <source>
        <dbReference type="SAM" id="MobiDB-lite"/>
    </source>
</evidence>
<dbReference type="EMBL" id="BAABDE010000025">
    <property type="protein sequence ID" value="GAA3822156.1"/>
    <property type="molecule type" value="Genomic_DNA"/>
</dbReference>
<evidence type="ECO:0008006" key="4">
    <source>
        <dbReference type="Google" id="ProtNLM"/>
    </source>
</evidence>
<feature type="region of interest" description="Disordered" evidence="1">
    <location>
        <begin position="38"/>
        <end position="60"/>
    </location>
</feature>
<reference evidence="3" key="1">
    <citation type="journal article" date="2019" name="Int. J. Syst. Evol. Microbiol.">
        <title>The Global Catalogue of Microorganisms (GCM) 10K type strain sequencing project: providing services to taxonomists for standard genome sequencing and annotation.</title>
        <authorList>
            <consortium name="The Broad Institute Genomics Platform"/>
            <consortium name="The Broad Institute Genome Sequencing Center for Infectious Disease"/>
            <person name="Wu L."/>
            <person name="Ma J."/>
        </authorList>
    </citation>
    <scope>NUCLEOTIDE SEQUENCE [LARGE SCALE GENOMIC DNA]</scope>
    <source>
        <strain evidence="3">JCM 17138</strain>
    </source>
</reference>
<accession>A0ABP7IMU4</accession>
<organism evidence="2 3">
    <name type="scientific">Streptomyces coacervatus</name>
    <dbReference type="NCBI Taxonomy" id="647381"/>
    <lineage>
        <taxon>Bacteria</taxon>
        <taxon>Bacillati</taxon>
        <taxon>Actinomycetota</taxon>
        <taxon>Actinomycetes</taxon>
        <taxon>Kitasatosporales</taxon>
        <taxon>Streptomycetaceae</taxon>
        <taxon>Streptomyces</taxon>
    </lineage>
</organism>